<proteinExistence type="predicted"/>
<dbReference type="PANTHER" id="PTHR38767">
    <property type="entry name" value="DNA POLYMERASE III SUBUNIT CHI"/>
    <property type="match status" value="1"/>
</dbReference>
<comment type="caution">
    <text evidence="1">The sequence shown here is derived from an EMBL/GenBank/DDBJ whole genome shotgun (WGS) entry which is preliminary data.</text>
</comment>
<dbReference type="GO" id="GO:0032298">
    <property type="term" value="P:positive regulation of DNA-templated DNA replication initiation"/>
    <property type="evidence" value="ECO:0007669"/>
    <property type="project" value="TreeGrafter"/>
</dbReference>
<dbReference type="GO" id="GO:0003677">
    <property type="term" value="F:DNA binding"/>
    <property type="evidence" value="ECO:0007669"/>
    <property type="project" value="InterPro"/>
</dbReference>
<dbReference type="SUPFAM" id="SSF102400">
    <property type="entry name" value="DNA polymerase III chi subunit"/>
    <property type="match status" value="1"/>
</dbReference>
<dbReference type="GO" id="GO:0003887">
    <property type="term" value="F:DNA-directed DNA polymerase activity"/>
    <property type="evidence" value="ECO:0007669"/>
    <property type="project" value="InterPro"/>
</dbReference>
<evidence type="ECO:0000313" key="2">
    <source>
        <dbReference type="Proteomes" id="UP000070299"/>
    </source>
</evidence>
<keyword evidence="2" id="KW-1185">Reference proteome</keyword>
<organism evidence="1 2">
    <name type="scientific">Paraglaciecola hydrolytica</name>
    <dbReference type="NCBI Taxonomy" id="1799789"/>
    <lineage>
        <taxon>Bacteria</taxon>
        <taxon>Pseudomonadati</taxon>
        <taxon>Pseudomonadota</taxon>
        <taxon>Gammaproteobacteria</taxon>
        <taxon>Alteromonadales</taxon>
        <taxon>Alteromonadaceae</taxon>
        <taxon>Paraglaciecola</taxon>
    </lineage>
</organism>
<accession>A0A136A6T0</accession>
<reference evidence="2" key="1">
    <citation type="submission" date="2016-02" db="EMBL/GenBank/DDBJ databases">
        <authorList>
            <person name="Schultz-Johansen M."/>
            <person name="Glaring M.A."/>
            <person name="Bech P.K."/>
            <person name="Stougaard P."/>
        </authorList>
    </citation>
    <scope>NUCLEOTIDE SEQUENCE [LARGE SCALE GENOMIC DNA]</scope>
    <source>
        <strain evidence="2">S66</strain>
    </source>
</reference>
<dbReference type="PANTHER" id="PTHR38767:SF1">
    <property type="entry name" value="DNA POLYMERASE III SUBUNIT CHI"/>
    <property type="match status" value="1"/>
</dbReference>
<gene>
    <name evidence="1" type="ORF">AX660_00310</name>
</gene>
<dbReference type="GO" id="GO:0006260">
    <property type="term" value="P:DNA replication"/>
    <property type="evidence" value="ECO:0007669"/>
    <property type="project" value="InterPro"/>
</dbReference>
<protein>
    <submittedName>
        <fullName evidence="1">DNA polymerase III subunit chi</fullName>
    </submittedName>
</protein>
<name>A0A136A6T0_9ALTE</name>
<dbReference type="Proteomes" id="UP000070299">
    <property type="component" value="Unassembled WGS sequence"/>
</dbReference>
<evidence type="ECO:0000313" key="1">
    <source>
        <dbReference type="EMBL" id="KXI30945.1"/>
    </source>
</evidence>
<dbReference type="InterPro" id="IPR007459">
    <property type="entry name" value="DNA_pol3_chi"/>
</dbReference>
<dbReference type="InterPro" id="IPR036768">
    <property type="entry name" value="PolIII_chi_sf"/>
</dbReference>
<dbReference type="Pfam" id="PF04364">
    <property type="entry name" value="DNA_pol3_chi"/>
    <property type="match status" value="1"/>
</dbReference>
<dbReference type="STRING" id="1799789.AX660_00310"/>
<dbReference type="EMBL" id="LSNE01000001">
    <property type="protein sequence ID" value="KXI30945.1"/>
    <property type="molecule type" value="Genomic_DNA"/>
</dbReference>
<dbReference type="Gene3D" id="3.40.50.10110">
    <property type="entry name" value="DNA polymerase III subunit chi"/>
    <property type="match status" value="1"/>
</dbReference>
<dbReference type="RefSeq" id="WP_068370801.1">
    <property type="nucleotide sequence ID" value="NZ_LSNE01000001.1"/>
</dbReference>
<sequence>MAQVSFYLLDETSANTPEPAQLSLACLVAARCFRQKQKCIVLCQDKQQAEQFDELLWQLPVNSFVPHNLAGEGPVGGAPVEIHWQTPAQMSRAVLINLAELMPECHLGFKQIFDFVPAEENLKLQARERYKHYRAAGHQLDTLAASSIEEN</sequence>
<dbReference type="OrthoDB" id="5297568at2"/>
<dbReference type="AlphaFoldDB" id="A0A136A6T0"/>